<evidence type="ECO:0000313" key="3">
    <source>
        <dbReference type="EMBL" id="NBE50664.1"/>
    </source>
</evidence>
<dbReference type="Proteomes" id="UP000598297">
    <property type="component" value="Unassembled WGS sequence"/>
</dbReference>
<dbReference type="PANTHER" id="PTHR42305:SF1">
    <property type="entry name" value="MEMBRANE PROTEIN RV1733C-RELATED"/>
    <property type="match status" value="1"/>
</dbReference>
<keyword evidence="4" id="KW-1185">Reference proteome</keyword>
<evidence type="ECO:0000256" key="2">
    <source>
        <dbReference type="SAM" id="SignalP"/>
    </source>
</evidence>
<feature type="chain" id="PRO_5036948154" description="Integral membrane protein" evidence="2">
    <location>
        <begin position="26"/>
        <end position="184"/>
    </location>
</feature>
<feature type="signal peptide" evidence="2">
    <location>
        <begin position="1"/>
        <end position="25"/>
    </location>
</feature>
<comment type="caution">
    <text evidence="3">The sequence shown here is derived from an EMBL/GenBank/DDBJ whole genome shotgun (WGS) entry which is preliminary data.</text>
</comment>
<dbReference type="OrthoDB" id="5190576at2"/>
<evidence type="ECO:0000313" key="4">
    <source>
        <dbReference type="Proteomes" id="UP000598297"/>
    </source>
</evidence>
<reference evidence="3" key="1">
    <citation type="submission" date="2020-01" db="EMBL/GenBank/DDBJ databases">
        <title>Whole-genome analyses of novel actinobacteria.</title>
        <authorList>
            <person name="Sahin N."/>
        </authorList>
    </citation>
    <scope>NUCLEOTIDE SEQUENCE</scope>
    <source>
        <strain evidence="3">YC537</strain>
    </source>
</reference>
<proteinExistence type="predicted"/>
<sequence length="184" mass="19582">MRAVFVLSCLVAVVAAVLLGRAAWADGERSAVEVARHRHLVTGTTVSETNYQTGGDQSSVPASAATATWHFPASRAHTETVPVPAGTRDGDRVQVWVDDEGREAGPPPDRGDTTLYAVEVGVGTLAGTVLAGGALVVVRLRLLDARSAREWEREWARIEPHWSGRLRPGQGADDDGPDPPHLNP</sequence>
<keyword evidence="2" id="KW-0732">Signal</keyword>
<dbReference type="RefSeq" id="WP_161693913.1">
    <property type="nucleotide sequence ID" value="NZ_JAAAHS010000017.1"/>
</dbReference>
<evidence type="ECO:0000256" key="1">
    <source>
        <dbReference type="SAM" id="MobiDB-lite"/>
    </source>
</evidence>
<dbReference type="InterPro" id="IPR039708">
    <property type="entry name" value="MT1774/Rv1733c-like"/>
</dbReference>
<accession>A0A964XIW1</accession>
<name>A0A964XIW1_9ACTN</name>
<dbReference type="EMBL" id="JAAAHS010000017">
    <property type="protein sequence ID" value="NBE50664.1"/>
    <property type="molecule type" value="Genomic_DNA"/>
</dbReference>
<organism evidence="3 4">
    <name type="scientific">Streptomyces boluensis</name>
    <dbReference type="NCBI Taxonomy" id="1775135"/>
    <lineage>
        <taxon>Bacteria</taxon>
        <taxon>Bacillati</taxon>
        <taxon>Actinomycetota</taxon>
        <taxon>Actinomycetes</taxon>
        <taxon>Kitasatosporales</taxon>
        <taxon>Streptomycetaceae</taxon>
        <taxon>Streptomyces</taxon>
    </lineage>
</organism>
<dbReference type="PANTHER" id="PTHR42305">
    <property type="entry name" value="MEMBRANE PROTEIN RV1733C-RELATED"/>
    <property type="match status" value="1"/>
</dbReference>
<gene>
    <name evidence="3" type="ORF">GUY60_04325</name>
</gene>
<feature type="region of interest" description="Disordered" evidence="1">
    <location>
        <begin position="163"/>
        <end position="184"/>
    </location>
</feature>
<dbReference type="AlphaFoldDB" id="A0A964XIW1"/>
<evidence type="ECO:0008006" key="5">
    <source>
        <dbReference type="Google" id="ProtNLM"/>
    </source>
</evidence>
<protein>
    <recommendedName>
        <fullName evidence="5">Integral membrane protein</fullName>
    </recommendedName>
</protein>